<dbReference type="EMBL" id="SACL01000007">
    <property type="protein sequence ID" value="RVT92220.1"/>
    <property type="molecule type" value="Genomic_DNA"/>
</dbReference>
<dbReference type="Proteomes" id="UP000282957">
    <property type="component" value="Unassembled WGS sequence"/>
</dbReference>
<dbReference type="RefSeq" id="WP_127789074.1">
    <property type="nucleotide sequence ID" value="NZ_SACL01000007.1"/>
</dbReference>
<evidence type="ECO:0000313" key="2">
    <source>
        <dbReference type="Proteomes" id="UP000282957"/>
    </source>
</evidence>
<dbReference type="AlphaFoldDB" id="A0A437M3E7"/>
<sequence>MPERPDAPDLLATARALLLESLLPALPRERQLEARMIARAMEIAARPAPPAATVLAGATAMIRAGQADPGEPAHAALLAAIREELRARCAVSDPRAIREKTP</sequence>
<evidence type="ECO:0000313" key="1">
    <source>
        <dbReference type="EMBL" id="RVT92220.1"/>
    </source>
</evidence>
<keyword evidence="2" id="KW-1185">Reference proteome</keyword>
<proteinExistence type="predicted"/>
<protein>
    <submittedName>
        <fullName evidence="1">Uncharacterized protein</fullName>
    </submittedName>
</protein>
<reference evidence="1 2" key="1">
    <citation type="submission" date="2019-01" db="EMBL/GenBank/DDBJ databases">
        <authorList>
            <person name="Chen W.-M."/>
        </authorList>
    </citation>
    <scope>NUCLEOTIDE SEQUENCE [LARGE SCALE GENOMIC DNA]</scope>
    <source>
        <strain evidence="1 2">CCP-6</strain>
    </source>
</reference>
<comment type="caution">
    <text evidence="1">The sequence shown here is derived from an EMBL/GenBank/DDBJ whole genome shotgun (WGS) entry which is preliminary data.</text>
</comment>
<accession>A0A437M3E7</accession>
<gene>
    <name evidence="1" type="ORF">EOD42_18565</name>
</gene>
<name>A0A437M3E7_9PROT</name>
<organism evidence="1 2">
    <name type="scientific">Rhodovarius crocodyli</name>
    <dbReference type="NCBI Taxonomy" id="1979269"/>
    <lineage>
        <taxon>Bacteria</taxon>
        <taxon>Pseudomonadati</taxon>
        <taxon>Pseudomonadota</taxon>
        <taxon>Alphaproteobacteria</taxon>
        <taxon>Acetobacterales</taxon>
        <taxon>Roseomonadaceae</taxon>
        <taxon>Rhodovarius</taxon>
    </lineage>
</organism>